<evidence type="ECO:0000313" key="7">
    <source>
        <dbReference type="EMBL" id="ESR25146.1"/>
    </source>
</evidence>
<organism evidence="7 8">
    <name type="scientific">Lutibaculum baratangense AMV1</name>
    <dbReference type="NCBI Taxonomy" id="631454"/>
    <lineage>
        <taxon>Bacteria</taxon>
        <taxon>Pseudomonadati</taxon>
        <taxon>Pseudomonadota</taxon>
        <taxon>Alphaproteobacteria</taxon>
        <taxon>Hyphomicrobiales</taxon>
        <taxon>Tepidamorphaceae</taxon>
        <taxon>Lutibaculum</taxon>
    </lineage>
</organism>
<dbReference type="AlphaFoldDB" id="V4RG74"/>
<accession>V4RG74</accession>
<evidence type="ECO:0000256" key="4">
    <source>
        <dbReference type="ARBA" id="ARBA00023002"/>
    </source>
</evidence>
<dbReference type="PANTHER" id="PTHR13789">
    <property type="entry name" value="MONOOXYGENASE"/>
    <property type="match status" value="1"/>
</dbReference>
<evidence type="ECO:0000256" key="3">
    <source>
        <dbReference type="ARBA" id="ARBA00022827"/>
    </source>
</evidence>
<evidence type="ECO:0000256" key="1">
    <source>
        <dbReference type="ARBA" id="ARBA00001974"/>
    </source>
</evidence>
<keyword evidence="8" id="KW-1185">Reference proteome</keyword>
<dbReference type="Pfam" id="PF01494">
    <property type="entry name" value="FAD_binding_3"/>
    <property type="match status" value="1"/>
</dbReference>
<comment type="cofactor">
    <cofactor evidence="1">
        <name>FAD</name>
        <dbReference type="ChEBI" id="CHEBI:57692"/>
    </cofactor>
</comment>
<keyword evidence="2" id="KW-0285">Flavoprotein</keyword>
<evidence type="ECO:0000256" key="2">
    <source>
        <dbReference type="ARBA" id="ARBA00022630"/>
    </source>
</evidence>
<keyword evidence="4 7" id="KW-0560">Oxidoreductase</keyword>
<name>V4RG74_9HYPH</name>
<dbReference type="InterPro" id="IPR002938">
    <property type="entry name" value="FAD-bd"/>
</dbReference>
<dbReference type="GO" id="GO:0018658">
    <property type="term" value="F:salicylate 1-monooxygenase activity"/>
    <property type="evidence" value="ECO:0007669"/>
    <property type="project" value="UniProtKB-EC"/>
</dbReference>
<dbReference type="InterPro" id="IPR036188">
    <property type="entry name" value="FAD/NAD-bd_sf"/>
</dbReference>
<dbReference type="PRINTS" id="PR00420">
    <property type="entry name" value="RNGMNOXGNASE"/>
</dbReference>
<dbReference type="EC" id="1.14.13.1" evidence="7"/>
<dbReference type="PATRIC" id="fig|631454.5.peg.1999"/>
<dbReference type="GO" id="GO:0071949">
    <property type="term" value="F:FAD binding"/>
    <property type="evidence" value="ECO:0007669"/>
    <property type="project" value="InterPro"/>
</dbReference>
<feature type="domain" description="FAD-binding" evidence="6">
    <location>
        <begin position="7"/>
        <end position="345"/>
    </location>
</feature>
<dbReference type="PANTHER" id="PTHR13789:SF318">
    <property type="entry name" value="GERANYLGERANYL DIPHOSPHATE REDUCTASE"/>
    <property type="match status" value="1"/>
</dbReference>
<dbReference type="SUPFAM" id="SSF54373">
    <property type="entry name" value="FAD-linked reductases, C-terminal domain"/>
    <property type="match status" value="1"/>
</dbReference>
<dbReference type="Proteomes" id="UP000017819">
    <property type="component" value="Unassembled WGS sequence"/>
</dbReference>
<dbReference type="RefSeq" id="WP_023432160.1">
    <property type="nucleotide sequence ID" value="NZ_AWXZ01000026.1"/>
</dbReference>
<keyword evidence="3" id="KW-0274">FAD</keyword>
<comment type="caution">
    <text evidence="7">The sequence shown here is derived from an EMBL/GenBank/DDBJ whole genome shotgun (WGS) entry which is preliminary data.</text>
</comment>
<dbReference type="SUPFAM" id="SSF51905">
    <property type="entry name" value="FAD/NAD(P)-binding domain"/>
    <property type="match status" value="1"/>
</dbReference>
<protein>
    <submittedName>
        <fullName evidence="7">Salicylate hydroxylase</fullName>
        <ecNumber evidence="7">1.14.13.1</ecNumber>
    </submittedName>
</protein>
<evidence type="ECO:0000259" key="6">
    <source>
        <dbReference type="Pfam" id="PF01494"/>
    </source>
</evidence>
<proteinExistence type="predicted"/>
<dbReference type="Gene3D" id="3.50.50.60">
    <property type="entry name" value="FAD/NAD(P)-binding domain"/>
    <property type="match status" value="1"/>
</dbReference>
<keyword evidence="5" id="KW-0503">Monooxygenase</keyword>
<dbReference type="eggNOG" id="COG0654">
    <property type="taxonomic scope" value="Bacteria"/>
</dbReference>
<dbReference type="OrthoDB" id="4230779at2"/>
<reference evidence="7 8" key="1">
    <citation type="journal article" date="2014" name="Genome Announc.">
        <title>Draft Genome Sequence of Lutibaculum baratangense Strain AMV1T, Isolated from a Mud Volcano in Andamans, India.</title>
        <authorList>
            <person name="Singh A."/>
            <person name="Sreenivas A."/>
            <person name="Sathyanarayana Reddy G."/>
            <person name="Pinnaka A.K."/>
            <person name="Shivaji S."/>
        </authorList>
    </citation>
    <scope>NUCLEOTIDE SEQUENCE [LARGE SCALE GENOMIC DNA]</scope>
    <source>
        <strain evidence="7 8">AMV1</strain>
    </source>
</reference>
<sequence>MTKQPSIGIVGAGMAGLSAALALARIGVRSTLFERAPTFEEVGAGLQISPNASRVLIALGLGDRLTAASVRPTGIGLRRGDNGRPLAHIPLGPTAESRWGAPYLVVHRADLQEMLVDAVRGRAEITLEQAEAVTDVTGGEPYEIVADGTRHGPFDAVIGADGLWSTVRGITLGTEPPRYSGKVAWRTTVPPAALPAGLDPLETGTWLGTDAHLVHYPVRGGSETNIVAVTTDRWREPGFSAPGDPQELLRRFAGWDQRALDLLRSAPGWTKWALADRDPVRRWGKGAITLTGDAAHPMLPFLAQGASMAIEDAWVLAACFQQSPDTPAAAFRRYEAARAERVARAQRTARRNGEIFHMGAIMSRARDAALKVLPKEQLLSQWDWLYGWRAPGL</sequence>
<dbReference type="EMBL" id="AWXZ01000026">
    <property type="protein sequence ID" value="ESR25146.1"/>
    <property type="molecule type" value="Genomic_DNA"/>
</dbReference>
<dbReference type="STRING" id="631454.N177_2020"/>
<gene>
    <name evidence="7" type="ORF">N177_2020</name>
</gene>
<evidence type="ECO:0000313" key="8">
    <source>
        <dbReference type="Proteomes" id="UP000017819"/>
    </source>
</evidence>
<evidence type="ECO:0000256" key="5">
    <source>
        <dbReference type="ARBA" id="ARBA00023033"/>
    </source>
</evidence>
<dbReference type="InterPro" id="IPR050493">
    <property type="entry name" value="FAD-dep_Monooxygenase_BioMet"/>
</dbReference>